<proteinExistence type="predicted"/>
<accession>A0ABU5F367</accession>
<name>A0ABU5F367_9BACT</name>
<organism evidence="2 3">
    <name type="scientific">Gemmata algarum</name>
    <dbReference type="NCBI Taxonomy" id="2975278"/>
    <lineage>
        <taxon>Bacteria</taxon>
        <taxon>Pseudomonadati</taxon>
        <taxon>Planctomycetota</taxon>
        <taxon>Planctomycetia</taxon>
        <taxon>Gemmatales</taxon>
        <taxon>Gemmataceae</taxon>
        <taxon>Gemmata</taxon>
    </lineage>
</organism>
<feature type="domain" description="Integrase catalytic" evidence="1">
    <location>
        <begin position="1"/>
        <end position="36"/>
    </location>
</feature>
<protein>
    <submittedName>
        <fullName evidence="2">IS3 family transposase</fullName>
    </submittedName>
</protein>
<evidence type="ECO:0000313" key="3">
    <source>
        <dbReference type="Proteomes" id="UP001272242"/>
    </source>
</evidence>
<keyword evidence="3" id="KW-1185">Reference proteome</keyword>
<feature type="non-terminal residue" evidence="2">
    <location>
        <position position="1"/>
    </location>
</feature>
<dbReference type="Proteomes" id="UP001272242">
    <property type="component" value="Unassembled WGS sequence"/>
</dbReference>
<reference evidence="3" key="1">
    <citation type="journal article" date="2023" name="Mar. Drugs">
        <title>Gemmata algarum, a Novel Planctomycete Isolated from an Algal Mat, Displays Antimicrobial Activity.</title>
        <authorList>
            <person name="Kumar G."/>
            <person name="Kallscheuer N."/>
            <person name="Kashif M."/>
            <person name="Ahamad S."/>
            <person name="Jagadeeshwari U."/>
            <person name="Pannikurungottu S."/>
            <person name="Haufschild T."/>
            <person name="Kabuu M."/>
            <person name="Sasikala C."/>
            <person name="Jogler C."/>
            <person name="Ramana C."/>
        </authorList>
    </citation>
    <scope>NUCLEOTIDE SEQUENCE [LARGE SCALE GENOMIC DNA]</scope>
    <source>
        <strain evidence="3">JC673</strain>
    </source>
</reference>
<dbReference type="EMBL" id="JAXBLV010000179">
    <property type="protein sequence ID" value="MDY3560563.1"/>
    <property type="molecule type" value="Genomic_DNA"/>
</dbReference>
<dbReference type="RefSeq" id="WP_320687109.1">
    <property type="nucleotide sequence ID" value="NZ_JAXBLV010000179.1"/>
</dbReference>
<evidence type="ECO:0000313" key="2">
    <source>
        <dbReference type="EMBL" id="MDY3560563.1"/>
    </source>
</evidence>
<comment type="caution">
    <text evidence="2">The sequence shown here is derived from an EMBL/GenBank/DDBJ whole genome shotgun (WGS) entry which is preliminary data.</text>
</comment>
<sequence length="43" mass="5197">TRDQAKASIFEYIEAFYNRIRRHSSLGYVAPDEYERTHNPTHR</sequence>
<evidence type="ECO:0000259" key="1">
    <source>
        <dbReference type="Pfam" id="PF13333"/>
    </source>
</evidence>
<dbReference type="Pfam" id="PF13333">
    <property type="entry name" value="rve_2"/>
    <property type="match status" value="1"/>
</dbReference>
<gene>
    <name evidence="2" type="ORF">R5W23_001798</name>
</gene>
<dbReference type="InterPro" id="IPR001584">
    <property type="entry name" value="Integrase_cat-core"/>
</dbReference>